<gene>
    <name evidence="2" type="ORF">UFOPK3381_00450</name>
</gene>
<dbReference type="Gene3D" id="3.90.226.10">
    <property type="entry name" value="2-enoyl-CoA Hydratase, Chain A, domain 1"/>
    <property type="match status" value="1"/>
</dbReference>
<protein>
    <submittedName>
        <fullName evidence="2">Unannotated protein</fullName>
    </submittedName>
</protein>
<dbReference type="Pfam" id="PF00378">
    <property type="entry name" value="ECH_1"/>
    <property type="match status" value="1"/>
</dbReference>
<sequence length="256" mass="28085">MITTQRTEPIAVVTIDRPEARNALTGQMMADLVSTMVELDDDPAIRVIILTGADPAFCAGLDLKDLARTYDEATSKRPSTGREIRSLLPILDTPLIGAINGPAVTGGLELAMGCDFLIASHRASFADTHARVGVMPGGGMSIRLPQLVGINRARQMSLTGNFVDAGTACEWGLVNEVVMHSALMDRTLELARSIAEAPPESIRELRRMYATLAHRSDPEVYREESAWSRRWMNEKFNASQFEKSRDTIIERGSSQQ</sequence>
<dbReference type="SUPFAM" id="SSF52096">
    <property type="entry name" value="ClpP/crotonase"/>
    <property type="match status" value="1"/>
</dbReference>
<dbReference type="InterPro" id="IPR001753">
    <property type="entry name" value="Enoyl-CoA_hydra/iso"/>
</dbReference>
<dbReference type="CDD" id="cd06558">
    <property type="entry name" value="crotonase-like"/>
    <property type="match status" value="1"/>
</dbReference>
<dbReference type="PANTHER" id="PTHR43802">
    <property type="entry name" value="ENOYL-COA HYDRATASE"/>
    <property type="match status" value="1"/>
</dbReference>
<evidence type="ECO:0000313" key="2">
    <source>
        <dbReference type="EMBL" id="CAB4864573.1"/>
    </source>
</evidence>
<dbReference type="AlphaFoldDB" id="A0A6J7DBS2"/>
<name>A0A6J7DBS2_9ZZZZ</name>
<evidence type="ECO:0000256" key="1">
    <source>
        <dbReference type="ARBA" id="ARBA00005254"/>
    </source>
</evidence>
<organism evidence="2">
    <name type="scientific">freshwater metagenome</name>
    <dbReference type="NCBI Taxonomy" id="449393"/>
    <lineage>
        <taxon>unclassified sequences</taxon>
        <taxon>metagenomes</taxon>
        <taxon>ecological metagenomes</taxon>
    </lineage>
</organism>
<comment type="similarity">
    <text evidence="1">Belongs to the enoyl-CoA hydratase/isomerase family.</text>
</comment>
<reference evidence="2" key="1">
    <citation type="submission" date="2020-05" db="EMBL/GenBank/DDBJ databases">
        <authorList>
            <person name="Chiriac C."/>
            <person name="Salcher M."/>
            <person name="Ghai R."/>
            <person name="Kavagutti S V."/>
        </authorList>
    </citation>
    <scope>NUCLEOTIDE SEQUENCE</scope>
</reference>
<dbReference type="NCBIfam" id="NF004840">
    <property type="entry name" value="PRK06190.1"/>
    <property type="match status" value="1"/>
</dbReference>
<dbReference type="EMBL" id="CAFBLN010000012">
    <property type="protein sequence ID" value="CAB4864573.1"/>
    <property type="molecule type" value="Genomic_DNA"/>
</dbReference>
<dbReference type="InterPro" id="IPR029045">
    <property type="entry name" value="ClpP/crotonase-like_dom_sf"/>
</dbReference>
<dbReference type="PANTHER" id="PTHR43802:SF1">
    <property type="entry name" value="IP11341P-RELATED"/>
    <property type="match status" value="1"/>
</dbReference>
<accession>A0A6J7DBS2</accession>
<proteinExistence type="inferred from homology"/>